<name>A0A914YQ16_9BILA</name>
<feature type="region of interest" description="Disordered" evidence="1">
    <location>
        <begin position="117"/>
        <end position="158"/>
    </location>
</feature>
<evidence type="ECO:0000256" key="1">
    <source>
        <dbReference type="SAM" id="MobiDB-lite"/>
    </source>
</evidence>
<proteinExistence type="predicted"/>
<feature type="compositionally biased region" description="Low complexity" evidence="1">
    <location>
        <begin position="128"/>
        <end position="142"/>
    </location>
</feature>
<organism evidence="2 3">
    <name type="scientific">Panagrolaimus superbus</name>
    <dbReference type="NCBI Taxonomy" id="310955"/>
    <lineage>
        <taxon>Eukaryota</taxon>
        <taxon>Metazoa</taxon>
        <taxon>Ecdysozoa</taxon>
        <taxon>Nematoda</taxon>
        <taxon>Chromadorea</taxon>
        <taxon>Rhabditida</taxon>
        <taxon>Tylenchina</taxon>
        <taxon>Panagrolaimomorpha</taxon>
        <taxon>Panagrolaimoidea</taxon>
        <taxon>Panagrolaimidae</taxon>
        <taxon>Panagrolaimus</taxon>
    </lineage>
</organism>
<keyword evidence="2" id="KW-1185">Reference proteome</keyword>
<dbReference type="AlphaFoldDB" id="A0A914YQ16"/>
<feature type="region of interest" description="Disordered" evidence="1">
    <location>
        <begin position="321"/>
        <end position="372"/>
    </location>
</feature>
<evidence type="ECO:0000313" key="3">
    <source>
        <dbReference type="WBParaSite" id="PSU_v2.g2912.t1"/>
    </source>
</evidence>
<accession>A0A914YQ16</accession>
<dbReference type="Proteomes" id="UP000887577">
    <property type="component" value="Unplaced"/>
</dbReference>
<evidence type="ECO:0000313" key="2">
    <source>
        <dbReference type="Proteomes" id="UP000887577"/>
    </source>
</evidence>
<sequence length="372" mass="41885">MLLDISGTSKKLEALVKKLQPTIEYYEEKVYPAIRKMEELEGRFELMKNALSNDQKYSIFNDGYAFLEPDQLHLIYGLLNISAVAKCSKISLEAKLEDDIRKLANFEKRFEKKIQRFKRDDDNDNDNDNNNGNGTIPDNENNSNSTEPEGPGEEEDEMWPPLRILRPWAFINRFNESVVLEAVILSPHAFFGEIINPEFMNIDVLSPRAFQPAILSPAALLSRILSPLAFGAEVLSPRAFVAYILSPEAFTAEVLSPQFFEAHILSPEAFAVQILSPNIIGPRIASPEANIILILSPNILSPRILSKERMMIEILSPHVLGGEETEEEEESNLHSESELPEAHKYHNHSQGRFGPPGTENEHASPVSFFPFG</sequence>
<dbReference type="InterPro" id="IPR006954">
    <property type="entry name" value="Mlt-10-like"/>
</dbReference>
<protein>
    <submittedName>
        <fullName evidence="3">Uncharacterized protein</fullName>
    </submittedName>
</protein>
<dbReference type="PANTHER" id="PTHR21523:SF38">
    <property type="entry name" value="MLT-TEN (MLT-10) RELATED"/>
    <property type="match status" value="1"/>
</dbReference>
<dbReference type="WBParaSite" id="PSU_v2.g2912.t1">
    <property type="protein sequence ID" value="PSU_v2.g2912.t1"/>
    <property type="gene ID" value="PSU_v2.g2912"/>
</dbReference>
<dbReference type="Pfam" id="PF04870">
    <property type="entry name" value="Moulting_cycle"/>
    <property type="match status" value="1"/>
</dbReference>
<dbReference type="PANTHER" id="PTHR21523">
    <property type="match status" value="1"/>
</dbReference>
<reference evidence="3" key="1">
    <citation type="submission" date="2022-11" db="UniProtKB">
        <authorList>
            <consortium name="WormBaseParasite"/>
        </authorList>
    </citation>
    <scope>IDENTIFICATION</scope>
</reference>
<feature type="compositionally biased region" description="Basic and acidic residues" evidence="1">
    <location>
        <begin position="331"/>
        <end position="344"/>
    </location>
</feature>